<dbReference type="GO" id="GO:0005634">
    <property type="term" value="C:nucleus"/>
    <property type="evidence" value="ECO:0007669"/>
    <property type="project" value="UniProtKB-SubCell"/>
</dbReference>
<keyword evidence="2" id="KW-1017">Isopeptide bond</keyword>
<dbReference type="PANTHER" id="PTHR32086">
    <property type="entry name" value="FANCONI ANEMIA GROUP D2 PROTEIN"/>
    <property type="match status" value="1"/>
</dbReference>
<keyword evidence="7" id="KW-1185">Reference proteome</keyword>
<keyword evidence="4" id="KW-0539">Nucleus</keyword>
<dbReference type="AlphaFoldDB" id="A0A4W5KU25"/>
<dbReference type="GO" id="GO:0036297">
    <property type="term" value="P:interstrand cross-link repair"/>
    <property type="evidence" value="ECO:0007669"/>
    <property type="project" value="TreeGrafter"/>
</dbReference>
<proteinExistence type="inferred from homology"/>
<organism evidence="6 7">
    <name type="scientific">Hucho hucho</name>
    <name type="common">huchen</name>
    <dbReference type="NCBI Taxonomy" id="62062"/>
    <lineage>
        <taxon>Eukaryota</taxon>
        <taxon>Metazoa</taxon>
        <taxon>Chordata</taxon>
        <taxon>Craniata</taxon>
        <taxon>Vertebrata</taxon>
        <taxon>Euteleostomi</taxon>
        <taxon>Actinopterygii</taxon>
        <taxon>Neopterygii</taxon>
        <taxon>Teleostei</taxon>
        <taxon>Protacanthopterygii</taxon>
        <taxon>Salmoniformes</taxon>
        <taxon>Salmonidae</taxon>
        <taxon>Salmoninae</taxon>
        <taxon>Hucho</taxon>
    </lineage>
</organism>
<evidence type="ECO:0000256" key="3">
    <source>
        <dbReference type="ARBA" id="ARBA00022843"/>
    </source>
</evidence>
<dbReference type="Pfam" id="PF14631">
    <property type="entry name" value="FancD2"/>
    <property type="match status" value="1"/>
</dbReference>
<evidence type="ECO:0000256" key="5">
    <source>
        <dbReference type="ARBA" id="ARBA00093456"/>
    </source>
</evidence>
<evidence type="ECO:0000256" key="1">
    <source>
        <dbReference type="ARBA" id="ARBA00004123"/>
    </source>
</evidence>
<dbReference type="GO" id="GO:0070182">
    <property type="term" value="F:DNA polymerase binding"/>
    <property type="evidence" value="ECO:0007669"/>
    <property type="project" value="TreeGrafter"/>
</dbReference>
<sequence length="86" mass="9471">MQLVSMAPVEIQRDIINSLPEILEDSQHSDITRELKKHSADHALSSFNLSSTLLAEVRVAVMANLSAVQLEDLPWWSSSSCTPSPP</sequence>
<dbReference type="GO" id="GO:1990918">
    <property type="term" value="P:double-strand break repair involved in meiotic recombination"/>
    <property type="evidence" value="ECO:0007669"/>
    <property type="project" value="TreeGrafter"/>
</dbReference>
<dbReference type="GO" id="GO:0000793">
    <property type="term" value="C:condensed chromosome"/>
    <property type="evidence" value="ECO:0007669"/>
    <property type="project" value="TreeGrafter"/>
</dbReference>
<evidence type="ECO:0000313" key="6">
    <source>
        <dbReference type="Ensembl" id="ENSHHUP00000020157.1"/>
    </source>
</evidence>
<keyword evidence="3" id="KW-0832">Ubl conjugation</keyword>
<dbReference type="InterPro" id="IPR029448">
    <property type="entry name" value="FANCD2"/>
</dbReference>
<reference evidence="6" key="3">
    <citation type="submission" date="2025-09" db="UniProtKB">
        <authorList>
            <consortium name="Ensembl"/>
        </authorList>
    </citation>
    <scope>IDENTIFICATION</scope>
</reference>
<comment type="subcellular location">
    <subcellularLocation>
        <location evidence="1">Nucleus</location>
    </subcellularLocation>
</comment>
<dbReference type="Ensembl" id="ENSHHUT00000020903.1">
    <property type="protein sequence ID" value="ENSHHUP00000020157.1"/>
    <property type="gene ID" value="ENSHHUG00000012611.1"/>
</dbReference>
<reference evidence="6" key="2">
    <citation type="submission" date="2025-08" db="UniProtKB">
        <authorList>
            <consortium name="Ensembl"/>
        </authorList>
    </citation>
    <scope>IDENTIFICATION</scope>
</reference>
<dbReference type="GO" id="GO:0031573">
    <property type="term" value="P:mitotic intra-S DNA damage checkpoint signaling"/>
    <property type="evidence" value="ECO:0007669"/>
    <property type="project" value="TreeGrafter"/>
</dbReference>
<reference evidence="7" key="1">
    <citation type="submission" date="2018-06" db="EMBL/GenBank/DDBJ databases">
        <title>Genome assembly of Danube salmon.</title>
        <authorList>
            <person name="Macqueen D.J."/>
            <person name="Gundappa M.K."/>
        </authorList>
    </citation>
    <scope>NUCLEOTIDE SEQUENCE [LARGE SCALE GENOMIC DNA]</scope>
</reference>
<evidence type="ECO:0000313" key="7">
    <source>
        <dbReference type="Proteomes" id="UP000314982"/>
    </source>
</evidence>
<name>A0A4W5KU25_9TELE</name>
<dbReference type="GO" id="GO:0007129">
    <property type="term" value="P:homologous chromosome pairing at meiosis"/>
    <property type="evidence" value="ECO:0007669"/>
    <property type="project" value="TreeGrafter"/>
</dbReference>
<dbReference type="STRING" id="62062.ENSHHUP00000020157"/>
<protein>
    <submittedName>
        <fullName evidence="6">Uncharacterized protein</fullName>
    </submittedName>
</protein>
<dbReference type="Proteomes" id="UP000314982">
    <property type="component" value="Unassembled WGS sequence"/>
</dbReference>
<comment type="similarity">
    <text evidence="5">Belongs to the Fanconi anemia protein FANCD2 family.</text>
</comment>
<dbReference type="PANTHER" id="PTHR32086:SF0">
    <property type="entry name" value="FANCONI ANEMIA GROUP D2 PROTEIN"/>
    <property type="match status" value="1"/>
</dbReference>
<accession>A0A4W5KU25</accession>
<evidence type="ECO:0000256" key="4">
    <source>
        <dbReference type="ARBA" id="ARBA00023242"/>
    </source>
</evidence>
<evidence type="ECO:0000256" key="2">
    <source>
        <dbReference type="ARBA" id="ARBA00022499"/>
    </source>
</evidence>